<dbReference type="AlphaFoldDB" id="U1PPH1"/>
<dbReference type="EMBL" id="KE356561">
    <property type="protein sequence ID" value="ERG94201.1"/>
    <property type="molecule type" value="Genomic_DNA"/>
</dbReference>
<protein>
    <submittedName>
        <fullName evidence="1">Uncharacterized protein</fullName>
    </submittedName>
</protein>
<proteinExistence type="predicted"/>
<name>U1PPH1_9EURY</name>
<evidence type="ECO:0000313" key="1">
    <source>
        <dbReference type="EMBL" id="ERG94201.1"/>
    </source>
</evidence>
<accession>U1PPH1</accession>
<organism evidence="1 2">
    <name type="scientific">Haloquadratum walsbyi J07HQW2</name>
    <dbReference type="NCBI Taxonomy" id="1238425"/>
    <lineage>
        <taxon>Archaea</taxon>
        <taxon>Methanobacteriati</taxon>
        <taxon>Methanobacteriota</taxon>
        <taxon>Stenosarchaea group</taxon>
        <taxon>Halobacteria</taxon>
        <taxon>Halobacteriales</taxon>
        <taxon>Haloferacaceae</taxon>
        <taxon>Haloquadratum</taxon>
    </lineage>
</organism>
<sequence length="66" mass="7501">MDKSSVDGIRDRTPKFSGVLCTTVFQWISLFHCIRWEPLPDIPMFGSSLSTIRDLRSTVLVTSRAK</sequence>
<gene>
    <name evidence="1" type="ORF">J07HQW2_00635</name>
</gene>
<evidence type="ECO:0000313" key="2">
    <source>
        <dbReference type="Proteomes" id="UP000030710"/>
    </source>
</evidence>
<dbReference type="HOGENOM" id="CLU_2820760_0_0_2"/>
<reference evidence="1 2" key="1">
    <citation type="journal article" date="2013" name="PLoS ONE">
        <title>Assembly-driven community genomics of a hypersaline microbial ecosystem.</title>
        <authorList>
            <person name="Podell S."/>
            <person name="Ugalde J.A."/>
            <person name="Narasingarao P."/>
            <person name="Banfield J.F."/>
            <person name="Heidelberg K.B."/>
            <person name="Allen E.E."/>
        </authorList>
    </citation>
    <scope>NUCLEOTIDE SEQUENCE [LARGE SCALE GENOMIC DNA]</scope>
    <source>
        <strain evidence="2">J07HQW2</strain>
    </source>
</reference>
<dbReference type="Proteomes" id="UP000030710">
    <property type="component" value="Unassembled WGS sequence"/>
</dbReference>